<keyword evidence="4" id="KW-0732">Signal</keyword>
<keyword evidence="3 17" id="KW-0812">Transmembrane</keyword>
<feature type="domain" description="Fibronectin type-III" evidence="19">
    <location>
        <begin position="528"/>
        <end position="628"/>
    </location>
</feature>
<evidence type="ECO:0000256" key="14">
    <source>
        <dbReference type="ARBA" id="ARBA00038530"/>
    </source>
</evidence>
<evidence type="ECO:0000256" key="17">
    <source>
        <dbReference type="SAM" id="Phobius"/>
    </source>
</evidence>
<evidence type="ECO:0000256" key="1">
    <source>
        <dbReference type="ARBA" id="ARBA00004479"/>
    </source>
</evidence>
<feature type="region of interest" description="Disordered" evidence="16">
    <location>
        <begin position="500"/>
        <end position="532"/>
    </location>
</feature>
<evidence type="ECO:0000256" key="16">
    <source>
        <dbReference type="SAM" id="MobiDB-lite"/>
    </source>
</evidence>
<dbReference type="InterPro" id="IPR003599">
    <property type="entry name" value="Ig_sub"/>
</dbReference>
<proteinExistence type="inferred from homology"/>
<organism evidence="20 21">
    <name type="scientific">Dinoponera quadriceps</name>
    <name type="common">South American ant</name>
    <dbReference type="NCBI Taxonomy" id="609295"/>
    <lineage>
        <taxon>Eukaryota</taxon>
        <taxon>Metazoa</taxon>
        <taxon>Ecdysozoa</taxon>
        <taxon>Arthropoda</taxon>
        <taxon>Hexapoda</taxon>
        <taxon>Insecta</taxon>
        <taxon>Pterygota</taxon>
        <taxon>Neoptera</taxon>
        <taxon>Endopterygota</taxon>
        <taxon>Hymenoptera</taxon>
        <taxon>Apocrita</taxon>
        <taxon>Aculeata</taxon>
        <taxon>Formicoidea</taxon>
        <taxon>Formicidae</taxon>
        <taxon>Ponerinae</taxon>
        <taxon>Ponerini</taxon>
        <taxon>Dinoponera</taxon>
    </lineage>
</organism>
<dbReference type="GO" id="GO:0098609">
    <property type="term" value="P:cell-cell adhesion"/>
    <property type="evidence" value="ECO:0007669"/>
    <property type="project" value="TreeGrafter"/>
</dbReference>
<evidence type="ECO:0000256" key="3">
    <source>
        <dbReference type="ARBA" id="ARBA00022692"/>
    </source>
</evidence>
<dbReference type="PROSITE" id="PS50835">
    <property type="entry name" value="IG_LIKE"/>
    <property type="match status" value="3"/>
</dbReference>
<evidence type="ECO:0000313" key="20">
    <source>
        <dbReference type="Proteomes" id="UP000515204"/>
    </source>
</evidence>
<reference evidence="21" key="1">
    <citation type="submission" date="2025-08" db="UniProtKB">
        <authorList>
            <consortium name="RefSeq"/>
        </authorList>
    </citation>
    <scope>IDENTIFICATION</scope>
</reference>
<keyword evidence="9" id="KW-1015">Disulfide bond</keyword>
<evidence type="ECO:0000256" key="12">
    <source>
        <dbReference type="ARBA" id="ARBA00037573"/>
    </source>
</evidence>
<dbReference type="InterPro" id="IPR003598">
    <property type="entry name" value="Ig_sub2"/>
</dbReference>
<dbReference type="InterPro" id="IPR007110">
    <property type="entry name" value="Ig-like_dom"/>
</dbReference>
<feature type="compositionally biased region" description="Basic residues" evidence="16">
    <location>
        <begin position="502"/>
        <end position="522"/>
    </location>
</feature>
<evidence type="ECO:0000256" key="9">
    <source>
        <dbReference type="ARBA" id="ARBA00023157"/>
    </source>
</evidence>
<dbReference type="SUPFAM" id="SSF49265">
    <property type="entry name" value="Fibronectin type III"/>
    <property type="match status" value="1"/>
</dbReference>
<dbReference type="SMART" id="SM00409">
    <property type="entry name" value="IG"/>
    <property type="match status" value="4"/>
</dbReference>
<feature type="domain" description="Ig-like" evidence="18">
    <location>
        <begin position="392"/>
        <end position="480"/>
    </location>
</feature>
<dbReference type="GO" id="GO:0030154">
    <property type="term" value="P:cell differentiation"/>
    <property type="evidence" value="ECO:0007669"/>
    <property type="project" value="UniProtKB-ARBA"/>
</dbReference>
<dbReference type="AlphaFoldDB" id="A0A6P3WW75"/>
<dbReference type="SMART" id="SM00060">
    <property type="entry name" value="FN3"/>
    <property type="match status" value="2"/>
</dbReference>
<dbReference type="Pfam" id="PF07679">
    <property type="entry name" value="I-set"/>
    <property type="match status" value="2"/>
</dbReference>
<evidence type="ECO:0000259" key="19">
    <source>
        <dbReference type="PROSITE" id="PS50853"/>
    </source>
</evidence>
<feature type="compositionally biased region" description="Low complexity" evidence="16">
    <location>
        <begin position="848"/>
        <end position="857"/>
    </location>
</feature>
<dbReference type="InterPro" id="IPR036116">
    <property type="entry name" value="FN3_sf"/>
</dbReference>
<dbReference type="SUPFAM" id="SSF48726">
    <property type="entry name" value="Immunoglobulin"/>
    <property type="match status" value="4"/>
</dbReference>
<keyword evidence="11" id="KW-0393">Immunoglobulin domain</keyword>
<feature type="transmembrane region" description="Helical" evidence="17">
    <location>
        <begin position="753"/>
        <end position="777"/>
    </location>
</feature>
<dbReference type="CDD" id="cd00063">
    <property type="entry name" value="FN3"/>
    <property type="match status" value="2"/>
</dbReference>
<gene>
    <name evidence="21" type="primary">LOC106741952</name>
</gene>
<dbReference type="Gene3D" id="2.60.40.10">
    <property type="entry name" value="Immunoglobulins"/>
    <property type="match status" value="5"/>
</dbReference>
<evidence type="ECO:0000256" key="5">
    <source>
        <dbReference type="ARBA" id="ARBA00022737"/>
    </source>
</evidence>
<comment type="function">
    <text evidence="12">Mediates response to the active Hedgehog (Hh) protein signal in embryos, functioning upstream or at the level of patched (ptc).</text>
</comment>
<dbReference type="GeneID" id="106741952"/>
<dbReference type="OrthoDB" id="9998697at2759"/>
<dbReference type="GO" id="GO:0009653">
    <property type="term" value="P:anatomical structure morphogenesis"/>
    <property type="evidence" value="ECO:0007669"/>
    <property type="project" value="UniProtKB-ARBA"/>
</dbReference>
<keyword evidence="7 17" id="KW-1133">Transmembrane helix</keyword>
<evidence type="ECO:0000256" key="7">
    <source>
        <dbReference type="ARBA" id="ARBA00022989"/>
    </source>
</evidence>
<dbReference type="InterPro" id="IPR003961">
    <property type="entry name" value="FN3_dom"/>
</dbReference>
<feature type="domain" description="Ig-like" evidence="18">
    <location>
        <begin position="305"/>
        <end position="385"/>
    </location>
</feature>
<dbReference type="RefSeq" id="XP_014469909.1">
    <property type="nucleotide sequence ID" value="XM_014614423.1"/>
</dbReference>
<dbReference type="InterPro" id="IPR013783">
    <property type="entry name" value="Ig-like_fold"/>
</dbReference>
<evidence type="ECO:0000256" key="4">
    <source>
        <dbReference type="ARBA" id="ARBA00022729"/>
    </source>
</evidence>
<dbReference type="SMART" id="SM00408">
    <property type="entry name" value="IGc2"/>
    <property type="match status" value="3"/>
</dbReference>
<feature type="domain" description="Fibronectin type-III" evidence="19">
    <location>
        <begin position="635"/>
        <end position="729"/>
    </location>
</feature>
<dbReference type="KEGG" id="dqu:106741952"/>
<comment type="similarity">
    <text evidence="13">Belongs to the immunoglobulin superfamily. IHOG family.</text>
</comment>
<dbReference type="GO" id="GO:0007399">
    <property type="term" value="P:nervous system development"/>
    <property type="evidence" value="ECO:0007669"/>
    <property type="project" value="TreeGrafter"/>
</dbReference>
<dbReference type="Pfam" id="PF13927">
    <property type="entry name" value="Ig_3"/>
    <property type="match status" value="1"/>
</dbReference>
<evidence type="ECO:0000256" key="8">
    <source>
        <dbReference type="ARBA" id="ARBA00023136"/>
    </source>
</evidence>
<keyword evidence="20" id="KW-1185">Reference proteome</keyword>
<evidence type="ECO:0000256" key="2">
    <source>
        <dbReference type="ARBA" id="ARBA00022674"/>
    </source>
</evidence>
<feature type="compositionally biased region" description="Polar residues" evidence="16">
    <location>
        <begin position="858"/>
        <end position="878"/>
    </location>
</feature>
<feature type="compositionally biased region" description="Polar residues" evidence="16">
    <location>
        <begin position="831"/>
        <end position="847"/>
    </location>
</feature>
<name>A0A6P3WW75_DINQU</name>
<protein>
    <recommendedName>
        <fullName evidence="15">Interference hedgehog</fullName>
    </recommendedName>
</protein>
<keyword evidence="6" id="KW-0654">Proteoglycan</keyword>
<comment type="subcellular location">
    <subcellularLocation>
        <location evidence="1">Membrane</location>
        <topology evidence="1">Single-pass type I membrane protein</topology>
    </subcellularLocation>
</comment>
<comment type="subunit">
    <text evidence="14">Homodimer. Heterotetramer; 2 iHog chains bind 2 hh chains when facilitated by heparin, heparin is required to promote high-affinity interactions between hh and iHog.</text>
</comment>
<dbReference type="Pfam" id="PF00041">
    <property type="entry name" value="fn3"/>
    <property type="match status" value="2"/>
</dbReference>
<keyword evidence="2" id="KW-0358">Heparin-binding</keyword>
<evidence type="ECO:0000256" key="13">
    <source>
        <dbReference type="ARBA" id="ARBA00038144"/>
    </source>
</evidence>
<dbReference type="FunFam" id="2.60.40.10:FF:000032">
    <property type="entry name" value="palladin isoform X1"/>
    <property type="match status" value="1"/>
</dbReference>
<evidence type="ECO:0000256" key="10">
    <source>
        <dbReference type="ARBA" id="ARBA00023180"/>
    </source>
</evidence>
<dbReference type="PROSITE" id="PS50853">
    <property type="entry name" value="FN3"/>
    <property type="match status" value="2"/>
</dbReference>
<evidence type="ECO:0000313" key="21">
    <source>
        <dbReference type="RefSeq" id="XP_014469909.1"/>
    </source>
</evidence>
<dbReference type="PANTHER" id="PTHR44170:SF33">
    <property type="entry name" value="BROTHER OF IHOG, ISOFORM G-RELATED"/>
    <property type="match status" value="1"/>
</dbReference>
<keyword evidence="10" id="KW-0325">Glycoprotein</keyword>
<dbReference type="Proteomes" id="UP000515204">
    <property type="component" value="Unplaced"/>
</dbReference>
<accession>A0A6P3WW75</accession>
<evidence type="ECO:0000256" key="11">
    <source>
        <dbReference type="ARBA" id="ARBA00023319"/>
    </source>
</evidence>
<sequence length="887" mass="98005">MTPDSHLWHGRAFRVEQEESVHSRIYRRGSEYFRQCVKMTSISSSCGVIIVLLYSLITCTHGEKDDGMSFTRHPQPLAAPLHDDVNFECSLNLPADNFAWQHKPLGARKWIRQPHPSGGGKTSRHVVNFDDASKAGDYRCVAFFANVKRIPRDFSDLGDTQEESSRFRRSVFGRFASYTPELIPPDAPAGTSGFASDAARLTLATIQEFSDKSDVLIQVAEGNTVPITCPILYSEPEAIVTFFKNNVLVRDANVVNGRTMVIGNAKLLDSGSYHCTAENYITQQTFTSVHRTILMVHANVSQQEPYLVKQPQTEYTVVRDRNVTLECFGAGYPVPRVSWNRLVGSLPSKSEKSSTGLTIVHVQPADRGEYGCMWSNNAGQVRSVIILRVMEPARVTKQPTASTTSEGGKLELSCGVTGEPVPNVEWLINGESLTSMANLEIKGTTLVISELEKKHAGIVQCVASNEYGSHSSGYNLLRVNPKQHVLGGTTESKPTDYELSVSRHKHTRGGGRRRNKEGKRKGTAVLVPPDTPNVTRLSDTSVMVRWAVPENKGLPILFFKVQYRPLGRANGKQSKWMTANTEIPNHVRSFEVSDLQPDHTYRFRIAAVYSNNDNKLSLNSARFRLNRLSENSKMPIPELTDTKALGPHQVLLIWENPDNSASIDGFYIYHRASTSAGDYLKTTVEGKDACNMTISHLQADTTYEFKVQSFSVDAASEFSKILRQKTMKSTVEQPVEQVVAENKVKPNETNISVSVYVIIAIVFVASVFVGIVVTIIYKKAKYKQSRGSSQNEGKSITNGRVINGGVTDSKINITSNPLAGLDTSEDMIQPKSGQQSSMEMTSFLNGQNNNSNSHNNSDTAGSDVVNTTSRSEPSSLLQGQLPIEQRL</sequence>
<evidence type="ECO:0000259" key="18">
    <source>
        <dbReference type="PROSITE" id="PS50835"/>
    </source>
</evidence>
<keyword evidence="5" id="KW-0677">Repeat</keyword>
<feature type="region of interest" description="Disordered" evidence="16">
    <location>
        <begin position="816"/>
        <end position="887"/>
    </location>
</feature>
<evidence type="ECO:0000256" key="15">
    <source>
        <dbReference type="ARBA" id="ARBA00041099"/>
    </source>
</evidence>
<dbReference type="InterPro" id="IPR013098">
    <property type="entry name" value="Ig_I-set"/>
</dbReference>
<evidence type="ECO:0000256" key="6">
    <source>
        <dbReference type="ARBA" id="ARBA00022974"/>
    </source>
</evidence>
<feature type="domain" description="Ig-like" evidence="18">
    <location>
        <begin position="219"/>
        <end position="287"/>
    </location>
</feature>
<dbReference type="InterPro" id="IPR036179">
    <property type="entry name" value="Ig-like_dom_sf"/>
</dbReference>
<dbReference type="PANTHER" id="PTHR44170">
    <property type="entry name" value="PROTEIN SIDEKICK"/>
    <property type="match status" value="1"/>
</dbReference>
<keyword evidence="8 17" id="KW-0472">Membrane</keyword>